<evidence type="ECO:0000256" key="2">
    <source>
        <dbReference type="SAM" id="SignalP"/>
    </source>
</evidence>
<keyword evidence="4" id="KW-1185">Reference proteome</keyword>
<feature type="region of interest" description="Disordered" evidence="1">
    <location>
        <begin position="142"/>
        <end position="321"/>
    </location>
</feature>
<protein>
    <submittedName>
        <fullName evidence="3">DUF2155 domain-containing protein</fullName>
    </submittedName>
</protein>
<feature type="chain" id="PRO_5045664033" evidence="2">
    <location>
        <begin position="30"/>
        <end position="321"/>
    </location>
</feature>
<feature type="compositionally biased region" description="Pro residues" evidence="1">
    <location>
        <begin position="302"/>
        <end position="313"/>
    </location>
</feature>
<reference evidence="3 4" key="1">
    <citation type="submission" date="2024-04" db="EMBL/GenBank/DDBJ databases">
        <title>Complete genome sequence of Nguyenibacter vanlangesis HBCM-1154, a strain capable of nitrogen fixation, IAA production, and phosphorus solubilization isolated from sugarcane soil.</title>
        <authorList>
            <person name="MY HANH P."/>
        </authorList>
    </citation>
    <scope>NUCLEOTIDE SEQUENCE [LARGE SCALE GENOMIC DNA]</scope>
    <source>
        <strain evidence="3 4">HBCM 1154</strain>
    </source>
</reference>
<evidence type="ECO:0000256" key="1">
    <source>
        <dbReference type="SAM" id="MobiDB-lite"/>
    </source>
</evidence>
<name>A0ABZ3D9Y3_9PROT</name>
<feature type="compositionally biased region" description="Low complexity" evidence="1">
    <location>
        <begin position="153"/>
        <end position="177"/>
    </location>
</feature>
<sequence>MRHAAIVRLAVLAALSCHGVASLQGTARAAEIVNPPLIYPPDTWQGRSSATIRVLDTLDSHVQVLTVPVGQDATYKALTIHVGACRDRPATLAPDAAAWVSVRDARQDGPGFDGWMLAQEPFLGVFQDPVYTVQLTGCDGATTAPTPPPLTPPVTADATPAPDAGAAPGATPNTAPGAAPPSAAPTAAAPPNIPPSATPSVAVPSPAAAAPARPAAPASGGQPLSLVPPDEGDTSPPPSMPVASQPSSMPVAPPAIAGQHQALPPPTPYQAGMDGGGGSGKGAPLSLLPPPTPDTPQDQPAAPQPGPDQPQPGQPQSLLPR</sequence>
<feature type="signal peptide" evidence="2">
    <location>
        <begin position="1"/>
        <end position="29"/>
    </location>
</feature>
<organism evidence="3 4">
    <name type="scientific">Nguyenibacter vanlangensis</name>
    <dbReference type="NCBI Taxonomy" id="1216886"/>
    <lineage>
        <taxon>Bacteria</taxon>
        <taxon>Pseudomonadati</taxon>
        <taxon>Pseudomonadota</taxon>
        <taxon>Alphaproteobacteria</taxon>
        <taxon>Acetobacterales</taxon>
        <taxon>Acetobacteraceae</taxon>
        <taxon>Nguyenibacter</taxon>
    </lineage>
</organism>
<keyword evidence="2" id="KW-0732">Signal</keyword>
<proteinExistence type="predicted"/>
<dbReference type="EMBL" id="CP152276">
    <property type="protein sequence ID" value="XAE44632.1"/>
    <property type="molecule type" value="Genomic_DNA"/>
</dbReference>
<evidence type="ECO:0000313" key="3">
    <source>
        <dbReference type="EMBL" id="XAE44632.1"/>
    </source>
</evidence>
<dbReference type="RefSeq" id="WP_342629864.1">
    <property type="nucleotide sequence ID" value="NZ_CP152276.1"/>
</dbReference>
<accession>A0ABZ3D9Y3</accession>
<feature type="compositionally biased region" description="Low complexity" evidence="1">
    <location>
        <begin position="198"/>
        <end position="219"/>
    </location>
</feature>
<dbReference type="Proteomes" id="UP001449795">
    <property type="component" value="Chromosome"/>
</dbReference>
<evidence type="ECO:0000313" key="4">
    <source>
        <dbReference type="Proteomes" id="UP001449795"/>
    </source>
</evidence>
<dbReference type="Pfam" id="PF09923">
    <property type="entry name" value="DUF2155"/>
    <property type="match status" value="1"/>
</dbReference>
<gene>
    <name evidence="3" type="ORF">AAC691_09530</name>
</gene>
<dbReference type="InterPro" id="IPR019225">
    <property type="entry name" value="DUF2155"/>
</dbReference>